<dbReference type="Pfam" id="PF11225">
    <property type="entry name" value="DUF3024"/>
    <property type="match status" value="1"/>
</dbReference>
<dbReference type="InterPro" id="IPR021388">
    <property type="entry name" value="DUF3024"/>
</dbReference>
<dbReference type="OrthoDB" id="1362002at2"/>
<reference evidence="1 2" key="1">
    <citation type="submission" date="2019-06" db="EMBL/GenBank/DDBJ databases">
        <title>Saccharibacillus brassicae sp. nov., an endophytic bacterium isolated from Chinese cabbage seeds (Brassica pekinensis).</title>
        <authorList>
            <person name="Jiang L."/>
            <person name="Lee J."/>
            <person name="Kim S.W."/>
        </authorList>
    </citation>
    <scope>NUCLEOTIDE SEQUENCE [LARGE SCALE GENOMIC DNA]</scope>
    <source>
        <strain evidence="2">KCTC 43072 / ATSA2</strain>
    </source>
</reference>
<dbReference type="Proteomes" id="UP000316968">
    <property type="component" value="Chromosome"/>
</dbReference>
<protein>
    <submittedName>
        <fullName evidence="1">DUF3024 domain-containing protein</fullName>
    </submittedName>
</protein>
<sequence>MLIEQRPSKDGAGWIELPVAQFRLDAGGWNVYGMDSGGRWRPVPEIPPSDDFQA</sequence>
<proteinExistence type="predicted"/>
<evidence type="ECO:0000313" key="2">
    <source>
        <dbReference type="Proteomes" id="UP000316968"/>
    </source>
</evidence>
<organism evidence="1 2">
    <name type="scientific">Saccharibacillus brassicae</name>
    <dbReference type="NCBI Taxonomy" id="2583377"/>
    <lineage>
        <taxon>Bacteria</taxon>
        <taxon>Bacillati</taxon>
        <taxon>Bacillota</taxon>
        <taxon>Bacilli</taxon>
        <taxon>Bacillales</taxon>
        <taxon>Paenibacillaceae</taxon>
        <taxon>Saccharibacillus</taxon>
    </lineage>
</organism>
<dbReference type="AlphaFoldDB" id="A0A4Y6V0T3"/>
<dbReference type="EMBL" id="CP041217">
    <property type="protein sequence ID" value="QDH23672.1"/>
    <property type="molecule type" value="Genomic_DNA"/>
</dbReference>
<keyword evidence="2" id="KW-1185">Reference proteome</keyword>
<name>A0A4Y6V0T3_SACBS</name>
<dbReference type="KEGG" id="saca:FFV09_05265"/>
<gene>
    <name evidence="1" type="ORF">FFV09_05265</name>
</gene>
<accession>A0A4Y6V0T3</accession>
<evidence type="ECO:0000313" key="1">
    <source>
        <dbReference type="EMBL" id="QDH23672.1"/>
    </source>
</evidence>